<evidence type="ECO:0000313" key="1">
    <source>
        <dbReference type="EMBL" id="AGF72441.1"/>
    </source>
</evidence>
<dbReference type="EMBL" id="CP003697">
    <property type="protein sequence ID" value="AGF72441.1"/>
    <property type="molecule type" value="Genomic_DNA"/>
</dbReference>
<dbReference type="STRING" id="1121362.A605_07195"/>
<dbReference type="KEGG" id="chn:A605_07195"/>
<dbReference type="InterPro" id="IPR029063">
    <property type="entry name" value="SAM-dependent_MTases_sf"/>
</dbReference>
<dbReference type="eggNOG" id="COG2230">
    <property type="taxonomic scope" value="Bacteria"/>
</dbReference>
<protein>
    <submittedName>
        <fullName evidence="1">Cyclopropane-fatty-acyl-phospholipid synthase</fullName>
    </submittedName>
</protein>
<dbReference type="SUPFAM" id="SSF53335">
    <property type="entry name" value="S-adenosyl-L-methionine-dependent methyltransferases"/>
    <property type="match status" value="1"/>
</dbReference>
<accession>M1P726</accession>
<name>M1P726_9CORY</name>
<dbReference type="OrthoDB" id="9782855at2"/>
<dbReference type="AlphaFoldDB" id="M1P726"/>
<dbReference type="PANTHER" id="PTHR43667">
    <property type="entry name" value="CYCLOPROPANE-FATTY-ACYL-PHOSPHOLIPID SYNTHASE"/>
    <property type="match status" value="1"/>
</dbReference>
<dbReference type="PANTHER" id="PTHR43667:SF2">
    <property type="entry name" value="FATTY ACID C-METHYL TRANSFERASE"/>
    <property type="match status" value="1"/>
</dbReference>
<evidence type="ECO:0000313" key="2">
    <source>
        <dbReference type="Proteomes" id="UP000011723"/>
    </source>
</evidence>
<reference evidence="1 2" key="1">
    <citation type="journal article" date="2012" name="Stand. Genomic Sci.">
        <title>Genome sequence of the halotolerant bacterium Corynebacterium halotolerans type strain YIM 70093(T) (= DSM 44683(T)).</title>
        <authorList>
            <person name="Ruckert C."/>
            <person name="Albersmeier A."/>
            <person name="Al-Dilaimi A."/>
            <person name="Niehaus K."/>
            <person name="Szczepanowski R."/>
            <person name="Kalinowski J."/>
        </authorList>
    </citation>
    <scope>NUCLEOTIDE SEQUENCE [LARGE SCALE GENOMIC DNA]</scope>
    <source>
        <strain evidence="1">YIM 70093</strain>
    </source>
</reference>
<dbReference type="InterPro" id="IPR050723">
    <property type="entry name" value="CFA/CMAS"/>
</dbReference>
<dbReference type="Proteomes" id="UP000011723">
    <property type="component" value="Chromosome"/>
</dbReference>
<dbReference type="HOGENOM" id="CLU_026434_1_0_11"/>
<proteinExistence type="predicted"/>
<gene>
    <name evidence="1" type="ORF">A605_07195</name>
</gene>
<dbReference type="PATRIC" id="fig|1121362.3.peg.1454"/>
<dbReference type="Gene3D" id="3.40.50.150">
    <property type="entry name" value="Vaccinia Virus protein VP39"/>
    <property type="match status" value="1"/>
</dbReference>
<dbReference type="RefSeq" id="WP_015400860.1">
    <property type="nucleotide sequence ID" value="NC_020302.1"/>
</dbReference>
<organism evidence="1 2">
    <name type="scientific">Corynebacterium halotolerans YIM 70093 = DSM 44683</name>
    <dbReference type="NCBI Taxonomy" id="1121362"/>
    <lineage>
        <taxon>Bacteria</taxon>
        <taxon>Bacillati</taxon>
        <taxon>Actinomycetota</taxon>
        <taxon>Actinomycetes</taxon>
        <taxon>Mycobacteriales</taxon>
        <taxon>Corynebacteriaceae</taxon>
        <taxon>Corynebacterium</taxon>
    </lineage>
</organism>
<dbReference type="Pfam" id="PF02353">
    <property type="entry name" value="CMAS"/>
    <property type="match status" value="1"/>
</dbReference>
<keyword evidence="2" id="KW-1185">Reference proteome</keyword>
<sequence length="432" mass="46908">MTHPHLEAIDAAAWPGVAAVPEGRLTEFRARRAEAAFARACEKAGLVLDPDADPDLIVDHEELFSRLATSGWLGLAEGYLAAEWRTDRLVKVLTALLEVDFQPKRTRAEVPAGRYTGGELPAELVSLSSGDGMSSFGGVFATGVPTTVRTAVPSHVPGAGRGAEPATHFVDLTTYSAPTAVERADLGDAQARTVDMLLDAAQVTAGTHLLEYPSVGGALAIRAAHRRATVDTLTADPAQAQAVRERLTLAGVTDSVHTEVIERPVPGSRDWRGRYDAIVSVEKLEVLSRPDRPRFIQSLDRLLAIGGRVSLQSVVATDTLSDAAKAALGVLRAYIWPGLEFPRSDDIHRLADRDSGLRVIAQTHLGVHYAQTLRIQQSVFEGQSREAAADGFDAVYRRLWTYQYALREALFNLGMLDAVQFTLTHRNRRGRR</sequence>